<keyword evidence="3" id="KW-1185">Reference proteome</keyword>
<organism evidence="2 3">
    <name type="scientific">Monosporascus ibericus</name>
    <dbReference type="NCBI Taxonomy" id="155417"/>
    <lineage>
        <taxon>Eukaryota</taxon>
        <taxon>Fungi</taxon>
        <taxon>Dikarya</taxon>
        <taxon>Ascomycota</taxon>
        <taxon>Pezizomycotina</taxon>
        <taxon>Sordariomycetes</taxon>
        <taxon>Xylariomycetidae</taxon>
        <taxon>Xylariales</taxon>
        <taxon>Xylariales incertae sedis</taxon>
        <taxon>Monosporascus</taxon>
    </lineage>
</organism>
<comment type="caution">
    <text evidence="2">The sequence shown here is derived from an EMBL/GenBank/DDBJ whole genome shotgun (WGS) entry which is preliminary data.</text>
</comment>
<proteinExistence type="predicted"/>
<dbReference type="Proteomes" id="UP000293360">
    <property type="component" value="Unassembled WGS sequence"/>
</dbReference>
<feature type="region of interest" description="Disordered" evidence="1">
    <location>
        <begin position="1"/>
        <end position="71"/>
    </location>
</feature>
<dbReference type="EMBL" id="QJNU01000201">
    <property type="protein sequence ID" value="RYP04695.1"/>
    <property type="molecule type" value="Genomic_DNA"/>
</dbReference>
<accession>A0A4Q4TDA8</accession>
<evidence type="ECO:0000313" key="2">
    <source>
        <dbReference type="EMBL" id="RYP04695.1"/>
    </source>
</evidence>
<dbReference type="OrthoDB" id="4728261at2759"/>
<gene>
    <name evidence="2" type="ORF">DL764_004311</name>
</gene>
<dbReference type="AlphaFoldDB" id="A0A4Q4TDA8"/>
<name>A0A4Q4TDA8_9PEZI</name>
<evidence type="ECO:0000313" key="3">
    <source>
        <dbReference type="Proteomes" id="UP000293360"/>
    </source>
</evidence>
<evidence type="ECO:0000256" key="1">
    <source>
        <dbReference type="SAM" id="MobiDB-lite"/>
    </source>
</evidence>
<protein>
    <submittedName>
        <fullName evidence="2">Uncharacterized protein</fullName>
    </submittedName>
</protein>
<feature type="compositionally biased region" description="Basic residues" evidence="1">
    <location>
        <begin position="9"/>
        <end position="19"/>
    </location>
</feature>
<reference evidence="2 3" key="1">
    <citation type="submission" date="2018-06" db="EMBL/GenBank/DDBJ databases">
        <title>Complete Genomes of Monosporascus.</title>
        <authorList>
            <person name="Robinson A.J."/>
            <person name="Natvig D.O."/>
        </authorList>
    </citation>
    <scope>NUCLEOTIDE SEQUENCE [LARGE SCALE GENOMIC DNA]</scope>
    <source>
        <strain evidence="2 3">CBS 110550</strain>
    </source>
</reference>
<sequence>MSIFCGLPIRRRSHSKRSKSPAEPRPSSSNAPVRSTAPVPSGGACLSPGALTSPPQVREIASRPAPLGPGP</sequence>